<organism evidence="2 3">
    <name type="scientific">Apolygus lucorum</name>
    <name type="common">Small green plant bug</name>
    <name type="synonym">Lygocoris lucorum</name>
    <dbReference type="NCBI Taxonomy" id="248454"/>
    <lineage>
        <taxon>Eukaryota</taxon>
        <taxon>Metazoa</taxon>
        <taxon>Ecdysozoa</taxon>
        <taxon>Arthropoda</taxon>
        <taxon>Hexapoda</taxon>
        <taxon>Insecta</taxon>
        <taxon>Pterygota</taxon>
        <taxon>Neoptera</taxon>
        <taxon>Paraneoptera</taxon>
        <taxon>Hemiptera</taxon>
        <taxon>Heteroptera</taxon>
        <taxon>Panheteroptera</taxon>
        <taxon>Cimicomorpha</taxon>
        <taxon>Miridae</taxon>
        <taxon>Mirini</taxon>
        <taxon>Apolygus</taxon>
    </lineage>
</organism>
<feature type="compositionally biased region" description="Gly residues" evidence="1">
    <location>
        <begin position="48"/>
        <end position="65"/>
    </location>
</feature>
<evidence type="ECO:0000313" key="2">
    <source>
        <dbReference type="EMBL" id="KAF6205577.1"/>
    </source>
</evidence>
<feature type="region of interest" description="Disordered" evidence="1">
    <location>
        <begin position="488"/>
        <end position="643"/>
    </location>
</feature>
<feature type="compositionally biased region" description="Polar residues" evidence="1">
    <location>
        <begin position="133"/>
        <end position="147"/>
    </location>
</feature>
<reference evidence="2" key="1">
    <citation type="journal article" date="2021" name="Mol. Ecol. Resour.">
        <title>Apolygus lucorum genome provides insights into omnivorousness and mesophyll feeding.</title>
        <authorList>
            <person name="Liu Y."/>
            <person name="Liu H."/>
            <person name="Wang H."/>
            <person name="Huang T."/>
            <person name="Liu B."/>
            <person name="Yang B."/>
            <person name="Yin L."/>
            <person name="Li B."/>
            <person name="Zhang Y."/>
            <person name="Zhang S."/>
            <person name="Jiang F."/>
            <person name="Zhang X."/>
            <person name="Ren Y."/>
            <person name="Wang B."/>
            <person name="Wang S."/>
            <person name="Lu Y."/>
            <person name="Wu K."/>
            <person name="Fan W."/>
            <person name="Wang G."/>
        </authorList>
    </citation>
    <scope>NUCLEOTIDE SEQUENCE</scope>
    <source>
        <strain evidence="2">12Hb</strain>
    </source>
</reference>
<accession>A0A6A4JY04</accession>
<dbReference type="AlphaFoldDB" id="A0A6A4JY04"/>
<keyword evidence="3" id="KW-1185">Reference proteome</keyword>
<dbReference type="OrthoDB" id="6631503at2759"/>
<feature type="compositionally biased region" description="Polar residues" evidence="1">
    <location>
        <begin position="888"/>
        <end position="898"/>
    </location>
</feature>
<feature type="compositionally biased region" description="Low complexity" evidence="1">
    <location>
        <begin position="926"/>
        <end position="935"/>
    </location>
</feature>
<gene>
    <name evidence="2" type="ORF">GE061_019750</name>
</gene>
<protein>
    <submittedName>
        <fullName evidence="2">Uncharacterized protein</fullName>
    </submittedName>
</protein>
<feature type="region of interest" description="Disordered" evidence="1">
    <location>
        <begin position="129"/>
        <end position="194"/>
    </location>
</feature>
<feature type="compositionally biased region" description="Polar residues" evidence="1">
    <location>
        <begin position="772"/>
        <end position="785"/>
    </location>
</feature>
<feature type="compositionally biased region" description="Pro residues" evidence="1">
    <location>
        <begin position="184"/>
        <end position="194"/>
    </location>
</feature>
<dbReference type="Proteomes" id="UP000466442">
    <property type="component" value="Linkage Group LG9"/>
</dbReference>
<feature type="compositionally biased region" description="Pro residues" evidence="1">
    <location>
        <begin position="570"/>
        <end position="605"/>
    </location>
</feature>
<evidence type="ECO:0000313" key="3">
    <source>
        <dbReference type="Proteomes" id="UP000466442"/>
    </source>
</evidence>
<dbReference type="EMBL" id="WIXP02000009">
    <property type="protein sequence ID" value="KAF6205577.1"/>
    <property type="molecule type" value="Genomic_DNA"/>
</dbReference>
<feature type="compositionally biased region" description="Low complexity" evidence="1">
    <location>
        <begin position="969"/>
        <end position="990"/>
    </location>
</feature>
<evidence type="ECO:0000256" key="1">
    <source>
        <dbReference type="SAM" id="MobiDB-lite"/>
    </source>
</evidence>
<feature type="compositionally biased region" description="Low complexity" evidence="1">
    <location>
        <begin position="806"/>
        <end position="828"/>
    </location>
</feature>
<proteinExistence type="predicted"/>
<feature type="region of interest" description="Disordered" evidence="1">
    <location>
        <begin position="35"/>
        <end position="65"/>
    </location>
</feature>
<feature type="compositionally biased region" description="Pro residues" evidence="1">
    <location>
        <begin position="549"/>
        <end position="558"/>
    </location>
</feature>
<feature type="compositionally biased region" description="Low complexity" evidence="1">
    <location>
        <begin position="503"/>
        <end position="523"/>
    </location>
</feature>
<feature type="region of interest" description="Disordered" evidence="1">
    <location>
        <begin position="856"/>
        <end position="1016"/>
    </location>
</feature>
<feature type="region of interest" description="Disordered" evidence="1">
    <location>
        <begin position="350"/>
        <end position="373"/>
    </location>
</feature>
<feature type="compositionally biased region" description="Polar residues" evidence="1">
    <location>
        <begin position="350"/>
        <end position="371"/>
    </location>
</feature>
<sequence>MCFLSSAVGDISEKLKQGQGFSAPSQVDFQGLLAPFQDGQRTNVKGGRPSGVKGGRPSGVKGGGDSRQLGAGAALPAQRVPIPFRNHDGDDDEDNLDRLCNDAFHSFLCKPVGPRRRIDGNIRPGAKIPSGVLTGSSSNQISKQVPSLSGGALLPTESDNDEGYQYPKPTNNVPSIAAPGYSYPKPPYNYEPPKNPLPYPSQVSETVQKPSNEYLPSFIPSTPAPTTISPYPTTTYRPPTSPPQNNFGDFNAPSNQIPAQTNPEPVVLNELFYQYPKPSNPISLPAASQSFPIINQPTTYMFPQTTFLTTQTIPFVTSTTNPAVNLFTYSTAKPYNPFFIPSEPQPQFTYSSFPSSNELSTLSEAQPSNNEGYLYPKPSNDNPIILPTPRPELPPNNGYLPPVGAPVPKESNIIFNSLPPLPPVSSFPSSAATFSQSVPTSRYTTPFPFTFPSVSTTPRPIVTPATFRTTTYRPITVISTTPSTTIRPYTFPTTTTPLPPSSPSTLRPFIFQTTQSPTTSRPPIQFNFASSNDVPFSAPQPRKPTNGYLPPPSQPIPSPANQFQNVLPFSQPPSTPRPTLPPQTTPRPTLPPQTTPRPTLPPPPSKEYLPQVEGASSNVSPNFEGGSILAGEADAPTPDIKPASTERTHTLEELCRDAFHSFLCKPIDKPRRRIDGRLRQGARVPPHVMSLLAAAASSPVNRRTRPNLAGDALLPTQQNPQINQYQFQQPFQSTNVNPQLTVVPKQRQQSLFVLSESDSSSLAKKFRRPENTKSPLAGSSSNTVEKTVHKKKSKPIVPSVATNTQQRTSNPTTTQITTIRPTTFPSTTANPVFTTANSVPVSSTLQSASTVNLEKSLPVSTSGSGGQLLASSATDQGYRYPKPPQPLNYPNGSDTSNGYKYAKPSNPLVYPSTTSASGYDYPKPKTPFVFPTTQKPKARPTPPNRQFGQRLRPVQRTRKPAVGEERRLSQAQQELQQQQQEQEQQSQFQEDPFGQNEVIDRENGLPPASQFEILKP</sequence>
<feature type="region of interest" description="Disordered" evidence="1">
    <location>
        <begin position="758"/>
        <end position="831"/>
    </location>
</feature>
<comment type="caution">
    <text evidence="2">The sequence shown here is derived from an EMBL/GenBank/DDBJ whole genome shotgun (WGS) entry which is preliminary data.</text>
</comment>
<name>A0A6A4JY04_APOLU</name>